<proteinExistence type="predicted"/>
<sequence length="233" mass="25496">MDNAVSGRSASRSVPDSGIDPDDVSITSSVTEYLSQIGIKENKQASSSSLSRCSDESIRMRQKISMDNAVSGRSASRSVPDSGIDPDDVSITSSVTEYLSQIGIKENKMLEQQKGEDANEKLLLKHNGLRCDPDLNELIYAKVDEILSPTGHLNASFQSNPSFSIPSLNVFSTAFAFRIDHHISSHLEMAAAHVRLKKIIAQHLALLRTNVDVSIEVKTVPVATEEEEEEERV</sequence>
<feature type="region of interest" description="Disordered" evidence="1">
    <location>
        <begin position="1"/>
        <end position="25"/>
    </location>
</feature>
<keyword evidence="2" id="KW-1185">Reference proteome</keyword>
<dbReference type="Proteomes" id="UP000036681">
    <property type="component" value="Unplaced"/>
</dbReference>
<evidence type="ECO:0000313" key="3">
    <source>
        <dbReference type="WBParaSite" id="ALUE_0002219901-mRNA-1"/>
    </source>
</evidence>
<reference evidence="3" key="1">
    <citation type="submission" date="2017-02" db="UniProtKB">
        <authorList>
            <consortium name="WormBaseParasite"/>
        </authorList>
    </citation>
    <scope>IDENTIFICATION</scope>
</reference>
<feature type="compositionally biased region" description="Polar residues" evidence="1">
    <location>
        <begin position="1"/>
        <end position="14"/>
    </location>
</feature>
<feature type="region of interest" description="Disordered" evidence="1">
    <location>
        <begin position="37"/>
        <end position="90"/>
    </location>
</feature>
<name>A0A0M3ITX1_ASCLU</name>
<dbReference type="WBParaSite" id="ALUE_0002219901-mRNA-1">
    <property type="protein sequence ID" value="ALUE_0002219901-mRNA-1"/>
    <property type="gene ID" value="ALUE_0002219901"/>
</dbReference>
<accession>A0A0M3ITX1</accession>
<evidence type="ECO:0000256" key="1">
    <source>
        <dbReference type="SAM" id="MobiDB-lite"/>
    </source>
</evidence>
<protein>
    <submittedName>
        <fullName evidence="3">Phosphoprotein</fullName>
    </submittedName>
</protein>
<evidence type="ECO:0000313" key="2">
    <source>
        <dbReference type="Proteomes" id="UP000036681"/>
    </source>
</evidence>
<dbReference type="AlphaFoldDB" id="A0A0M3ITX1"/>
<organism evidence="2 3">
    <name type="scientific">Ascaris lumbricoides</name>
    <name type="common">Giant roundworm</name>
    <dbReference type="NCBI Taxonomy" id="6252"/>
    <lineage>
        <taxon>Eukaryota</taxon>
        <taxon>Metazoa</taxon>
        <taxon>Ecdysozoa</taxon>
        <taxon>Nematoda</taxon>
        <taxon>Chromadorea</taxon>
        <taxon>Rhabditida</taxon>
        <taxon>Spirurina</taxon>
        <taxon>Ascaridomorpha</taxon>
        <taxon>Ascaridoidea</taxon>
        <taxon>Ascarididae</taxon>
        <taxon>Ascaris</taxon>
    </lineage>
</organism>